<dbReference type="OrthoDB" id="9808943at2"/>
<dbReference type="GO" id="GO:0019239">
    <property type="term" value="F:deaminase activity"/>
    <property type="evidence" value="ECO:0007669"/>
    <property type="project" value="TreeGrafter"/>
</dbReference>
<evidence type="ECO:0000313" key="2">
    <source>
        <dbReference type="Proteomes" id="UP000249688"/>
    </source>
</evidence>
<dbReference type="EMBL" id="QKYU01000019">
    <property type="protein sequence ID" value="PZW42151.1"/>
    <property type="molecule type" value="Genomic_DNA"/>
</dbReference>
<sequence>MTGTTPLEFFPAEGTRIPSGALSHAVRFGDLIMLSATTPFTSDRDIVLNDFPAQMRQCMENLRAVLTNAGSDFAHVLKLEVQMLHLSDFTDMNRIFAEYFEPGHYPARATVVVKALVVPEFLVQIHGIAVVARPAGTRDPA</sequence>
<keyword evidence="2" id="KW-1185">Reference proteome</keyword>
<evidence type="ECO:0000313" key="1">
    <source>
        <dbReference type="EMBL" id="PZW42151.1"/>
    </source>
</evidence>
<dbReference type="Gene3D" id="3.30.1330.40">
    <property type="entry name" value="RutC-like"/>
    <property type="match status" value="1"/>
</dbReference>
<accession>A0A2W7I5J5</accession>
<protein>
    <submittedName>
        <fullName evidence="1">2-iminobutanoate/2-iminopropanoate deaminase</fullName>
    </submittedName>
</protein>
<comment type="caution">
    <text evidence="1">The sequence shown here is derived from an EMBL/GenBank/DDBJ whole genome shotgun (WGS) entry which is preliminary data.</text>
</comment>
<dbReference type="SUPFAM" id="SSF55298">
    <property type="entry name" value="YjgF-like"/>
    <property type="match status" value="1"/>
</dbReference>
<dbReference type="InterPro" id="IPR035959">
    <property type="entry name" value="RutC-like_sf"/>
</dbReference>
<dbReference type="PANTHER" id="PTHR11803">
    <property type="entry name" value="2-IMINOBUTANOATE/2-IMINOPROPANOATE DEAMINASE RIDA"/>
    <property type="match status" value="1"/>
</dbReference>
<dbReference type="Proteomes" id="UP000249688">
    <property type="component" value="Unassembled WGS sequence"/>
</dbReference>
<dbReference type="InterPro" id="IPR006175">
    <property type="entry name" value="YjgF/YER057c/UK114"/>
</dbReference>
<dbReference type="AlphaFoldDB" id="A0A2W7I5J5"/>
<gene>
    <name evidence="1" type="ORF">C8P66_11943</name>
</gene>
<dbReference type="RefSeq" id="WP_146422907.1">
    <property type="nucleotide sequence ID" value="NZ_QKYU01000019.1"/>
</dbReference>
<name>A0A2W7I5J5_9PROT</name>
<reference evidence="1 2" key="1">
    <citation type="submission" date="2018-06" db="EMBL/GenBank/DDBJ databases">
        <title>Genomic Encyclopedia of Archaeal and Bacterial Type Strains, Phase II (KMG-II): from individual species to whole genera.</title>
        <authorList>
            <person name="Goeker M."/>
        </authorList>
    </citation>
    <scope>NUCLEOTIDE SEQUENCE [LARGE SCALE GENOMIC DNA]</scope>
    <source>
        <strain evidence="1 2">DSM 24525</strain>
    </source>
</reference>
<dbReference type="CDD" id="cd00448">
    <property type="entry name" value="YjgF_YER057c_UK114_family"/>
    <property type="match status" value="1"/>
</dbReference>
<dbReference type="PANTHER" id="PTHR11803:SF39">
    <property type="entry name" value="2-IMINOBUTANOATE_2-IMINOPROPANOATE DEAMINASE"/>
    <property type="match status" value="1"/>
</dbReference>
<organism evidence="1 2">
    <name type="scientific">Humitalea rosea</name>
    <dbReference type="NCBI Taxonomy" id="990373"/>
    <lineage>
        <taxon>Bacteria</taxon>
        <taxon>Pseudomonadati</taxon>
        <taxon>Pseudomonadota</taxon>
        <taxon>Alphaproteobacteria</taxon>
        <taxon>Acetobacterales</taxon>
        <taxon>Roseomonadaceae</taxon>
        <taxon>Humitalea</taxon>
    </lineage>
</organism>
<dbReference type="GO" id="GO:0005829">
    <property type="term" value="C:cytosol"/>
    <property type="evidence" value="ECO:0007669"/>
    <property type="project" value="TreeGrafter"/>
</dbReference>
<dbReference type="Pfam" id="PF01042">
    <property type="entry name" value="Ribonuc_L-PSP"/>
    <property type="match status" value="1"/>
</dbReference>
<proteinExistence type="predicted"/>